<organism evidence="5 6">
    <name type="scientific">Lophium mytilinum</name>
    <dbReference type="NCBI Taxonomy" id="390894"/>
    <lineage>
        <taxon>Eukaryota</taxon>
        <taxon>Fungi</taxon>
        <taxon>Dikarya</taxon>
        <taxon>Ascomycota</taxon>
        <taxon>Pezizomycotina</taxon>
        <taxon>Dothideomycetes</taxon>
        <taxon>Pleosporomycetidae</taxon>
        <taxon>Mytilinidiales</taxon>
        <taxon>Mytilinidiaceae</taxon>
        <taxon>Lophium</taxon>
    </lineage>
</organism>
<dbReference type="PANTHER" id="PTHR43364">
    <property type="entry name" value="NADH-SPECIFIC METHYLGLYOXAL REDUCTASE-RELATED"/>
    <property type="match status" value="1"/>
</dbReference>
<keyword evidence="2" id="KW-0560">Oxidoreductase</keyword>
<evidence type="ECO:0000256" key="1">
    <source>
        <dbReference type="ARBA" id="ARBA00022857"/>
    </source>
</evidence>
<dbReference type="Pfam" id="PF00248">
    <property type="entry name" value="Aldo_ket_red"/>
    <property type="match status" value="1"/>
</dbReference>
<dbReference type="PANTHER" id="PTHR43364:SF7">
    <property type="entry name" value="NADP-DEPENDENT OXIDOREDUCTASE DOMAIN-CONTAINING PROTEIN-RELATED"/>
    <property type="match status" value="1"/>
</dbReference>
<dbReference type="Proteomes" id="UP000799750">
    <property type="component" value="Unassembled WGS sequence"/>
</dbReference>
<accession>A0A6A6QML2</accession>
<dbReference type="EMBL" id="MU004192">
    <property type="protein sequence ID" value="KAF2493230.1"/>
    <property type="molecule type" value="Genomic_DNA"/>
</dbReference>
<evidence type="ECO:0000313" key="6">
    <source>
        <dbReference type="Proteomes" id="UP000799750"/>
    </source>
</evidence>
<dbReference type="OrthoDB" id="37537at2759"/>
<keyword evidence="1" id="KW-0521">NADP</keyword>
<keyword evidence="6" id="KW-1185">Reference proteome</keyword>
<dbReference type="InterPro" id="IPR050523">
    <property type="entry name" value="AKR_Detox_Biosynth"/>
</dbReference>
<proteinExistence type="inferred from homology"/>
<dbReference type="SUPFAM" id="SSF51430">
    <property type="entry name" value="NAD(P)-linked oxidoreductase"/>
    <property type="match status" value="1"/>
</dbReference>
<dbReference type="InterPro" id="IPR023210">
    <property type="entry name" value="NADP_OxRdtase_dom"/>
</dbReference>
<name>A0A6A6QML2_9PEZI</name>
<evidence type="ECO:0000256" key="2">
    <source>
        <dbReference type="ARBA" id="ARBA00023002"/>
    </source>
</evidence>
<evidence type="ECO:0000313" key="5">
    <source>
        <dbReference type="EMBL" id="KAF2493230.1"/>
    </source>
</evidence>
<reference evidence="5" key="1">
    <citation type="journal article" date="2020" name="Stud. Mycol.">
        <title>101 Dothideomycetes genomes: a test case for predicting lifestyles and emergence of pathogens.</title>
        <authorList>
            <person name="Haridas S."/>
            <person name="Albert R."/>
            <person name="Binder M."/>
            <person name="Bloem J."/>
            <person name="Labutti K."/>
            <person name="Salamov A."/>
            <person name="Andreopoulos B."/>
            <person name="Baker S."/>
            <person name="Barry K."/>
            <person name="Bills G."/>
            <person name="Bluhm B."/>
            <person name="Cannon C."/>
            <person name="Castanera R."/>
            <person name="Culley D."/>
            <person name="Daum C."/>
            <person name="Ezra D."/>
            <person name="Gonzalez J."/>
            <person name="Henrissat B."/>
            <person name="Kuo A."/>
            <person name="Liang C."/>
            <person name="Lipzen A."/>
            <person name="Lutzoni F."/>
            <person name="Magnuson J."/>
            <person name="Mondo S."/>
            <person name="Nolan M."/>
            <person name="Ohm R."/>
            <person name="Pangilinan J."/>
            <person name="Park H.-J."/>
            <person name="Ramirez L."/>
            <person name="Alfaro M."/>
            <person name="Sun H."/>
            <person name="Tritt A."/>
            <person name="Yoshinaga Y."/>
            <person name="Zwiers L.-H."/>
            <person name="Turgeon B."/>
            <person name="Goodwin S."/>
            <person name="Spatafora J."/>
            <person name="Crous P."/>
            <person name="Grigoriev I."/>
        </authorList>
    </citation>
    <scope>NUCLEOTIDE SEQUENCE</scope>
    <source>
        <strain evidence="5">CBS 269.34</strain>
    </source>
</reference>
<evidence type="ECO:0000256" key="3">
    <source>
        <dbReference type="ARBA" id="ARBA00038157"/>
    </source>
</evidence>
<sequence length="379" mass="41435">MATTFAAAPAKSLLGRHRVLSPSASVRVSPLSLGTVNFGTAWNQLLGECTKESAFAMLDYFYSLGGNFIDTANHYQSGQAESWLGEWLKLRNNRDEMVLATKFSSSAVLGTENAPEILSNYSGNSTKSLKHSLETSLARLGTSYIDVMYVHWWDFTTSAAELMRSLNNVVQEGKVLYLGASNMPSWFVVKCNAYARQHGMATFVVYTGQWSAADRDLEREIFDMCASEGMAISPWGVLGGGNFKSAEVAAKEAAESRMQVYPPTVATKQVAEALRKIAAARKTVPTCIALAWAIQKEPYIFPIIGGRKLEHMKANIEALSIELTAEEVKEIEAAAQFDQGFPKKIMNFGGPFNGPQDLALMTGNHDYVPALKAIASHHI</sequence>
<gene>
    <name evidence="5" type="ORF">BU16DRAFT_465688</name>
</gene>
<dbReference type="Gene3D" id="3.20.20.100">
    <property type="entry name" value="NADP-dependent oxidoreductase domain"/>
    <property type="match status" value="1"/>
</dbReference>
<evidence type="ECO:0000259" key="4">
    <source>
        <dbReference type="Pfam" id="PF00248"/>
    </source>
</evidence>
<dbReference type="AlphaFoldDB" id="A0A6A6QML2"/>
<protein>
    <submittedName>
        <fullName evidence="5">Aryl-alcohol dehydrogenase</fullName>
    </submittedName>
</protein>
<dbReference type="GO" id="GO:0016491">
    <property type="term" value="F:oxidoreductase activity"/>
    <property type="evidence" value="ECO:0007669"/>
    <property type="project" value="UniProtKB-KW"/>
</dbReference>
<comment type="similarity">
    <text evidence="3">Belongs to the aldo/keto reductase family. Aldo/keto reductase 2 subfamily.</text>
</comment>
<feature type="domain" description="NADP-dependent oxidoreductase" evidence="4">
    <location>
        <begin position="30"/>
        <end position="334"/>
    </location>
</feature>
<dbReference type="InterPro" id="IPR036812">
    <property type="entry name" value="NAD(P)_OxRdtase_dom_sf"/>
</dbReference>